<dbReference type="Gene3D" id="3.40.50.300">
    <property type="entry name" value="P-loop containing nucleotide triphosphate hydrolases"/>
    <property type="match status" value="1"/>
</dbReference>
<accession>A0A2C6MFK8</accession>
<evidence type="ECO:0000313" key="3">
    <source>
        <dbReference type="Proteomes" id="UP000222564"/>
    </source>
</evidence>
<dbReference type="PANTHER" id="PTHR43384">
    <property type="entry name" value="SEPTUM SITE-DETERMINING PROTEIN MIND HOMOLOG, CHLOROPLASTIC-RELATED"/>
    <property type="match status" value="1"/>
</dbReference>
<proteinExistence type="predicted"/>
<dbReference type="SUPFAM" id="SSF52540">
    <property type="entry name" value="P-loop containing nucleoside triphosphate hydrolases"/>
    <property type="match status" value="1"/>
</dbReference>
<evidence type="ECO:0000259" key="1">
    <source>
        <dbReference type="Pfam" id="PF13614"/>
    </source>
</evidence>
<comment type="caution">
    <text evidence="2">The sequence shown here is derived from an EMBL/GenBank/DDBJ whole genome shotgun (WGS) entry which is preliminary data.</text>
</comment>
<dbReference type="GO" id="GO:0051782">
    <property type="term" value="P:negative regulation of cell division"/>
    <property type="evidence" value="ECO:0007669"/>
    <property type="project" value="TreeGrafter"/>
</dbReference>
<dbReference type="EMBL" id="AWQQ01000049">
    <property type="protein sequence ID" value="PHJ38444.1"/>
    <property type="molecule type" value="Genomic_DNA"/>
</dbReference>
<sequence length="252" mass="28506">MKTIMVHSIHRGEGKTKVAKELAGYTQLQGNKVLLADLDFITDPHSRALGLPSSPNLEDLLKDIDAEAEKNPYFAINFSEDKLRSYLLTHNTGLKVLSSENAKELAENEEIAHKIRTVVRNLKQLPYDMLVIDTDSSNRDYNQVILEEADHVLIVMDNFRYNVKDLILYLHKLQNMGYSTENFKIVLNKVPDPIQVTIDEIEKDSGLPVIGIVPVLDKTYHPSPETENIYLNVADPKNVDFINAIKQIVAVL</sequence>
<gene>
    <name evidence="2" type="ORF">P378_09690</name>
</gene>
<dbReference type="OrthoDB" id="1804818at2"/>
<evidence type="ECO:0000313" key="2">
    <source>
        <dbReference type="EMBL" id="PHJ38444.1"/>
    </source>
</evidence>
<keyword evidence="3" id="KW-1185">Reference proteome</keyword>
<dbReference type="GO" id="GO:0016887">
    <property type="term" value="F:ATP hydrolysis activity"/>
    <property type="evidence" value="ECO:0007669"/>
    <property type="project" value="TreeGrafter"/>
</dbReference>
<protein>
    <recommendedName>
        <fullName evidence="1">AAA domain-containing protein</fullName>
    </recommendedName>
</protein>
<dbReference type="AlphaFoldDB" id="A0A2C6MFK8"/>
<organism evidence="2 3">
    <name type="scientific">Desulforamulus profundi</name>
    <dbReference type="NCBI Taxonomy" id="1383067"/>
    <lineage>
        <taxon>Bacteria</taxon>
        <taxon>Bacillati</taxon>
        <taxon>Bacillota</taxon>
        <taxon>Clostridia</taxon>
        <taxon>Eubacteriales</taxon>
        <taxon>Peptococcaceae</taxon>
        <taxon>Desulforamulus</taxon>
    </lineage>
</organism>
<dbReference type="GO" id="GO:0005829">
    <property type="term" value="C:cytosol"/>
    <property type="evidence" value="ECO:0007669"/>
    <property type="project" value="TreeGrafter"/>
</dbReference>
<dbReference type="InterPro" id="IPR025669">
    <property type="entry name" value="AAA_dom"/>
</dbReference>
<dbReference type="GO" id="GO:0005524">
    <property type="term" value="F:ATP binding"/>
    <property type="evidence" value="ECO:0007669"/>
    <property type="project" value="TreeGrafter"/>
</dbReference>
<dbReference type="Proteomes" id="UP000222564">
    <property type="component" value="Unassembled WGS sequence"/>
</dbReference>
<name>A0A2C6MFK8_9FIRM</name>
<dbReference type="PANTHER" id="PTHR43384:SF13">
    <property type="entry name" value="SLR0110 PROTEIN"/>
    <property type="match status" value="1"/>
</dbReference>
<dbReference type="InterPro" id="IPR027417">
    <property type="entry name" value="P-loop_NTPase"/>
</dbReference>
<dbReference type="GO" id="GO:0009898">
    <property type="term" value="C:cytoplasmic side of plasma membrane"/>
    <property type="evidence" value="ECO:0007669"/>
    <property type="project" value="TreeGrafter"/>
</dbReference>
<dbReference type="InterPro" id="IPR050625">
    <property type="entry name" value="ParA/MinD_ATPase"/>
</dbReference>
<reference evidence="2 3" key="1">
    <citation type="submission" date="2013-09" db="EMBL/GenBank/DDBJ databases">
        <title>Biodegradation of hydrocarbons in the deep terrestrial subsurface : characterization of a microbial consortium composed of two Desulfotomaculum species originating from a deep geological formation.</title>
        <authorList>
            <person name="Aullo T."/>
            <person name="Berlendis S."/>
            <person name="Lascourreges J.-F."/>
            <person name="Dessort D."/>
            <person name="Saint-Laurent S."/>
            <person name="Schraauwers B."/>
            <person name="Mas J."/>
            <person name="Magot M."/>
            <person name="Ranchou-Peyruse A."/>
        </authorList>
    </citation>
    <scope>NUCLEOTIDE SEQUENCE [LARGE SCALE GENOMIC DNA]</scope>
    <source>
        <strain evidence="2 3">Bs107</strain>
    </source>
</reference>
<dbReference type="Pfam" id="PF13614">
    <property type="entry name" value="AAA_31"/>
    <property type="match status" value="1"/>
</dbReference>
<feature type="domain" description="AAA" evidence="1">
    <location>
        <begin position="1"/>
        <end position="176"/>
    </location>
</feature>